<evidence type="ECO:0000256" key="2">
    <source>
        <dbReference type="ARBA" id="ARBA00022679"/>
    </source>
</evidence>
<dbReference type="GO" id="GO:0016757">
    <property type="term" value="F:glycosyltransferase activity"/>
    <property type="evidence" value="ECO:0007669"/>
    <property type="project" value="UniProtKB-KW"/>
</dbReference>
<evidence type="ECO:0000256" key="1">
    <source>
        <dbReference type="ARBA" id="ARBA00022676"/>
    </source>
</evidence>
<dbReference type="SUPFAM" id="SSF53448">
    <property type="entry name" value="Nucleotide-diphospho-sugar transferases"/>
    <property type="match status" value="1"/>
</dbReference>
<gene>
    <name evidence="4" type="ORF">KN1_03530</name>
</gene>
<dbReference type="Gene3D" id="3.90.550.10">
    <property type="entry name" value="Spore Coat Polysaccharide Biosynthesis Protein SpsA, Chain A"/>
    <property type="match status" value="1"/>
</dbReference>
<sequence length="114" mass="13350">MDYELILVDNYSKDNTYGIMQKFAGDNVRVFRYKGRKGAARNFGLQQSSGNYVTELDSDQMYNNFEIFLGDYFRKYSSFGVKIGRSSFPIIAPRHLLIEVGGWRNFQFTEDWDL</sequence>
<dbReference type="CDD" id="cd00761">
    <property type="entry name" value="Glyco_tranf_GTA_type"/>
    <property type="match status" value="1"/>
</dbReference>
<dbReference type="Pfam" id="PF00535">
    <property type="entry name" value="Glycos_transf_2"/>
    <property type="match status" value="1"/>
</dbReference>
<accession>A0A8D5U456</accession>
<keyword evidence="5" id="KW-1185">Reference proteome</keyword>
<keyword evidence="2" id="KW-0808">Transferase</keyword>
<proteinExistence type="predicted"/>
<evidence type="ECO:0000313" key="5">
    <source>
        <dbReference type="Proteomes" id="UP000825123"/>
    </source>
</evidence>
<dbReference type="Proteomes" id="UP000825123">
    <property type="component" value="Chromosome"/>
</dbReference>
<dbReference type="EMBL" id="AP024597">
    <property type="protein sequence ID" value="BCU69056.1"/>
    <property type="molecule type" value="Genomic_DNA"/>
</dbReference>
<dbReference type="PANTHER" id="PTHR43630:SF1">
    <property type="entry name" value="POLY-BETA-1,6-N-ACETYL-D-GLUCOSAMINE SYNTHASE"/>
    <property type="match status" value="1"/>
</dbReference>
<evidence type="ECO:0000259" key="3">
    <source>
        <dbReference type="Pfam" id="PF00535"/>
    </source>
</evidence>
<dbReference type="RefSeq" id="WP_258712547.1">
    <property type="nucleotide sequence ID" value="NZ_AP024597.1"/>
</dbReference>
<feature type="domain" description="Glycosyltransferase 2-like" evidence="3">
    <location>
        <begin position="2"/>
        <end position="62"/>
    </location>
</feature>
<keyword evidence="1" id="KW-0328">Glycosyltransferase</keyword>
<dbReference type="GeneID" id="67876186"/>
<dbReference type="AlphaFoldDB" id="A0A8D5U456"/>
<dbReference type="PANTHER" id="PTHR43630">
    <property type="entry name" value="POLY-BETA-1,6-N-ACETYL-D-GLUCOSAMINE SYNTHASE"/>
    <property type="match status" value="1"/>
</dbReference>
<dbReference type="InterPro" id="IPR001173">
    <property type="entry name" value="Glyco_trans_2-like"/>
</dbReference>
<protein>
    <recommendedName>
        <fullName evidence="3">Glycosyltransferase 2-like domain-containing protein</fullName>
    </recommendedName>
</protein>
<name>A0A8D5U456_9CREN</name>
<evidence type="ECO:0000313" key="4">
    <source>
        <dbReference type="EMBL" id="BCU69056.1"/>
    </source>
</evidence>
<dbReference type="KEGG" id="csty:KN1_03530"/>
<dbReference type="InterPro" id="IPR029044">
    <property type="entry name" value="Nucleotide-diphossugar_trans"/>
</dbReference>
<reference evidence="4 5" key="1">
    <citation type="submission" date="2021-04" db="EMBL/GenBank/DDBJ databases">
        <title>Complete genome sequence of Stygiolobus sp. KN-1.</title>
        <authorList>
            <person name="Nakamura K."/>
            <person name="Sakai H."/>
            <person name="Kurosawa N."/>
        </authorList>
    </citation>
    <scope>NUCLEOTIDE SEQUENCE [LARGE SCALE GENOMIC DNA]</scope>
    <source>
        <strain evidence="4 5">KN-1</strain>
    </source>
</reference>
<organism evidence="4 5">
    <name type="scientific">Stygiolobus caldivivus</name>
    <dbReference type="NCBI Taxonomy" id="2824673"/>
    <lineage>
        <taxon>Archaea</taxon>
        <taxon>Thermoproteota</taxon>
        <taxon>Thermoprotei</taxon>
        <taxon>Sulfolobales</taxon>
        <taxon>Sulfolobaceae</taxon>
        <taxon>Stygiolobus</taxon>
    </lineage>
</organism>